<organism evidence="1 2">
    <name type="scientific">Athelia psychrophila</name>
    <dbReference type="NCBI Taxonomy" id="1759441"/>
    <lineage>
        <taxon>Eukaryota</taxon>
        <taxon>Fungi</taxon>
        <taxon>Dikarya</taxon>
        <taxon>Basidiomycota</taxon>
        <taxon>Agaricomycotina</taxon>
        <taxon>Agaricomycetes</taxon>
        <taxon>Agaricomycetidae</taxon>
        <taxon>Atheliales</taxon>
        <taxon>Atheliaceae</taxon>
        <taxon>Athelia</taxon>
    </lineage>
</organism>
<sequence length="236" mass="26823">MNVQKVLLVFPNLVACDKAIVTDMYGEGPMDLRHNVLQTLDLRVSGRGAFELFFEHCVLPSLVKLRLHSDQHWPGLWSQSAFHRFLWQSSCRLQTLVLDFVGLTTHDLLALLELVPTLCELHVIDRPAENLPPNSIIGNVLMERLAIFSPPLLPNLRVLKLGGILSFDLQPFATMAQSRFAADQYRHPMGCRRLQSLVVYPSVPVAGLYASWRTIEELHFVNEYLGYQVDIQTAEY</sequence>
<keyword evidence="2" id="KW-1185">Reference proteome</keyword>
<protein>
    <recommendedName>
        <fullName evidence="3">F-box domain-containing protein</fullName>
    </recommendedName>
</protein>
<evidence type="ECO:0000313" key="1">
    <source>
        <dbReference type="EMBL" id="KZP13906.1"/>
    </source>
</evidence>
<dbReference type="InterPro" id="IPR032675">
    <property type="entry name" value="LRR_dom_sf"/>
</dbReference>
<dbReference type="SUPFAM" id="SSF52047">
    <property type="entry name" value="RNI-like"/>
    <property type="match status" value="1"/>
</dbReference>
<gene>
    <name evidence="1" type="ORF">FIBSPDRAFT_868755</name>
</gene>
<dbReference type="AlphaFoldDB" id="A0A166CQP6"/>
<dbReference type="Gene3D" id="3.80.10.10">
    <property type="entry name" value="Ribonuclease Inhibitor"/>
    <property type="match status" value="1"/>
</dbReference>
<proteinExistence type="predicted"/>
<evidence type="ECO:0000313" key="2">
    <source>
        <dbReference type="Proteomes" id="UP000076532"/>
    </source>
</evidence>
<reference evidence="1 2" key="1">
    <citation type="journal article" date="2016" name="Mol. Biol. Evol.">
        <title>Comparative Genomics of Early-Diverging Mushroom-Forming Fungi Provides Insights into the Origins of Lignocellulose Decay Capabilities.</title>
        <authorList>
            <person name="Nagy L.G."/>
            <person name="Riley R."/>
            <person name="Tritt A."/>
            <person name="Adam C."/>
            <person name="Daum C."/>
            <person name="Floudas D."/>
            <person name="Sun H."/>
            <person name="Yadav J.S."/>
            <person name="Pangilinan J."/>
            <person name="Larsson K.H."/>
            <person name="Matsuura K."/>
            <person name="Barry K."/>
            <person name="Labutti K."/>
            <person name="Kuo R."/>
            <person name="Ohm R.A."/>
            <person name="Bhattacharya S.S."/>
            <person name="Shirouzu T."/>
            <person name="Yoshinaga Y."/>
            <person name="Martin F.M."/>
            <person name="Grigoriev I.V."/>
            <person name="Hibbett D.S."/>
        </authorList>
    </citation>
    <scope>NUCLEOTIDE SEQUENCE [LARGE SCALE GENOMIC DNA]</scope>
    <source>
        <strain evidence="1 2">CBS 109695</strain>
    </source>
</reference>
<accession>A0A166CQP6</accession>
<evidence type="ECO:0008006" key="3">
    <source>
        <dbReference type="Google" id="ProtNLM"/>
    </source>
</evidence>
<name>A0A166CQP6_9AGAM</name>
<dbReference type="OrthoDB" id="2938304at2759"/>
<dbReference type="EMBL" id="KV417625">
    <property type="protein sequence ID" value="KZP13906.1"/>
    <property type="molecule type" value="Genomic_DNA"/>
</dbReference>
<dbReference type="Proteomes" id="UP000076532">
    <property type="component" value="Unassembled WGS sequence"/>
</dbReference>